<evidence type="ECO:0000313" key="2">
    <source>
        <dbReference type="Proteomes" id="UP000248729"/>
    </source>
</evidence>
<sequence length="210" mass="23920">MRKIKTITVSHAYKPKFDHLVTHRERCGWKIVNPVTEQDGRYFVDMAIEQHPIIYTSISGILYPNDDKSQSEAVDAYHAGKFTDIQFIPSAAKNLIALLDSTSVKLKVHSMWRYRLYGETEQMRKLFLNNGFQPHHLHPEFFVPFKGRDGSKELDISFSLSDDALVNIVLDSRRLELPSALVSYEVQSALEGLSSGDIDVILGLIDREVL</sequence>
<comment type="caution">
    <text evidence="1">The sequence shown here is derived from an EMBL/GenBank/DDBJ whole genome shotgun (WGS) entry which is preliminary data.</text>
</comment>
<name>A0A329E7U1_VIBDI</name>
<reference evidence="1 2" key="1">
    <citation type="submission" date="2018-06" db="EMBL/GenBank/DDBJ databases">
        <title>Freshwater and sediment microbial communities from various areas in North America, analyzing microbe dynamics in response to fracking.</title>
        <authorList>
            <person name="Lamendella R."/>
        </authorList>
    </citation>
    <scope>NUCLEOTIDE SEQUENCE [LARGE SCALE GENOMIC DNA]</scope>
    <source>
        <strain evidence="1 2">99A</strain>
    </source>
</reference>
<organism evidence="1 2">
    <name type="scientific">Vibrio diazotrophicus</name>
    <dbReference type="NCBI Taxonomy" id="685"/>
    <lineage>
        <taxon>Bacteria</taxon>
        <taxon>Pseudomonadati</taxon>
        <taxon>Pseudomonadota</taxon>
        <taxon>Gammaproteobacteria</taxon>
        <taxon>Vibrionales</taxon>
        <taxon>Vibrionaceae</taxon>
        <taxon>Vibrio</taxon>
    </lineage>
</organism>
<dbReference type="Proteomes" id="UP000248729">
    <property type="component" value="Unassembled WGS sequence"/>
</dbReference>
<dbReference type="AlphaFoldDB" id="A0A329E7U1"/>
<protein>
    <submittedName>
        <fullName evidence="1">Uncharacterized protein</fullName>
    </submittedName>
</protein>
<dbReference type="RefSeq" id="WP_112404363.1">
    <property type="nucleotide sequence ID" value="NZ_QLTR01000022.1"/>
</dbReference>
<evidence type="ECO:0000313" key="1">
    <source>
        <dbReference type="EMBL" id="RAS60441.1"/>
    </source>
</evidence>
<gene>
    <name evidence="1" type="ORF">DET48_1223</name>
</gene>
<accession>A0A329E7U1</accession>
<dbReference type="EMBL" id="QLTR01000022">
    <property type="protein sequence ID" value="RAS60441.1"/>
    <property type="molecule type" value="Genomic_DNA"/>
</dbReference>
<proteinExistence type="predicted"/>